<comment type="caution">
    <text evidence="1">The sequence shown here is derived from an EMBL/GenBank/DDBJ whole genome shotgun (WGS) entry which is preliminary data.</text>
</comment>
<dbReference type="RefSeq" id="WP_243066787.1">
    <property type="nucleotide sequence ID" value="NZ_JAIVFK010000103.1"/>
</dbReference>
<gene>
    <name evidence="1" type="ORF">K2U94_08455</name>
</gene>
<protein>
    <submittedName>
        <fullName evidence="1">Uncharacterized protein</fullName>
    </submittedName>
</protein>
<organism evidence="1 2">
    <name type="scientific">Candidatus Rhodoblastus alkanivorans</name>
    <dbReference type="NCBI Taxonomy" id="2954117"/>
    <lineage>
        <taxon>Bacteria</taxon>
        <taxon>Pseudomonadati</taxon>
        <taxon>Pseudomonadota</taxon>
        <taxon>Alphaproteobacteria</taxon>
        <taxon>Hyphomicrobiales</taxon>
        <taxon>Rhodoblastaceae</taxon>
        <taxon>Rhodoblastus</taxon>
    </lineage>
</organism>
<dbReference type="Proteomes" id="UP001139104">
    <property type="component" value="Unassembled WGS sequence"/>
</dbReference>
<name>A0ABS9Z540_9HYPH</name>
<dbReference type="EMBL" id="JAIVFP010000001">
    <property type="protein sequence ID" value="MCI4682795.1"/>
    <property type="molecule type" value="Genomic_DNA"/>
</dbReference>
<accession>A0ABS9Z540</accession>
<evidence type="ECO:0000313" key="2">
    <source>
        <dbReference type="Proteomes" id="UP001139104"/>
    </source>
</evidence>
<reference evidence="1" key="1">
    <citation type="journal article" date="2022" name="ISME J.">
        <title>Identification of active gaseous-alkane degraders at natural gas seeps.</title>
        <authorList>
            <person name="Farhan Ul Haque M."/>
            <person name="Hernandez M."/>
            <person name="Crombie A.T."/>
            <person name="Murrell J.C."/>
        </authorList>
    </citation>
    <scope>NUCLEOTIDE SEQUENCE</scope>
    <source>
        <strain evidence="1">PC2</strain>
    </source>
</reference>
<evidence type="ECO:0000313" key="1">
    <source>
        <dbReference type="EMBL" id="MCI4682795.1"/>
    </source>
</evidence>
<sequence>MLQTKGIKGREAGQPISGQALRIAAKDKIIEIQHNFVYEDDASLSPEMLRKNMKEAIFADALTADERDKLDKFSAYIEKMFASCLARKGYTKDAITFISDFDAAEAANFKSNKNSISEFVAKYQN</sequence>
<proteinExistence type="predicted"/>
<keyword evidence="2" id="KW-1185">Reference proteome</keyword>